<dbReference type="RefSeq" id="WP_218325598.1">
    <property type="nucleotide sequence ID" value="NZ_JAHUZB010000003.1"/>
</dbReference>
<comment type="caution">
    <text evidence="3">The sequence shown here is derived from an EMBL/GenBank/DDBJ whole genome shotgun (WGS) entry which is preliminary data.</text>
</comment>
<name>A0ABS6TCC7_9ENTE</name>
<feature type="signal peptide" evidence="1">
    <location>
        <begin position="1"/>
        <end position="27"/>
    </location>
</feature>
<evidence type="ECO:0000259" key="2">
    <source>
        <dbReference type="Pfam" id="PF18885"/>
    </source>
</evidence>
<keyword evidence="1" id="KW-0732">Signal</keyword>
<reference evidence="3 4" key="1">
    <citation type="submission" date="2021-06" db="EMBL/GenBank/DDBJ databases">
        <title>Enterococcus alishanensis sp. nov., a novel lactic acid bacterium isolated from fresh coffee beans.</title>
        <authorList>
            <person name="Chen Y.-S."/>
        </authorList>
    </citation>
    <scope>NUCLEOTIDE SEQUENCE [LARGE SCALE GENOMIC DNA]</scope>
    <source>
        <strain evidence="3 4">ALS3</strain>
    </source>
</reference>
<dbReference type="EMBL" id="JAHUZB010000003">
    <property type="protein sequence ID" value="MBV7390536.1"/>
    <property type="molecule type" value="Genomic_DNA"/>
</dbReference>
<dbReference type="Pfam" id="PF18885">
    <property type="entry name" value="DUF5648"/>
    <property type="match status" value="1"/>
</dbReference>
<gene>
    <name evidence="3" type="ORF">KUA55_07585</name>
</gene>
<evidence type="ECO:0000256" key="1">
    <source>
        <dbReference type="SAM" id="SignalP"/>
    </source>
</evidence>
<proteinExistence type="predicted"/>
<organism evidence="3 4">
    <name type="scientific">Enterococcus alishanensis</name>
    <dbReference type="NCBI Taxonomy" id="1303817"/>
    <lineage>
        <taxon>Bacteria</taxon>
        <taxon>Bacillati</taxon>
        <taxon>Bacillota</taxon>
        <taxon>Bacilli</taxon>
        <taxon>Lactobacillales</taxon>
        <taxon>Enterococcaceae</taxon>
        <taxon>Enterococcus</taxon>
    </lineage>
</organism>
<evidence type="ECO:0000313" key="4">
    <source>
        <dbReference type="Proteomes" id="UP000774130"/>
    </source>
</evidence>
<accession>A0ABS6TCC7</accession>
<feature type="domain" description="DUF5648" evidence="2">
    <location>
        <begin position="34"/>
        <end position="162"/>
    </location>
</feature>
<sequence>MKKILLLVGSLALTATVALSFSDTSHAANQGQLMQRLYNHNTGEHFYTKSIEERNYLISAGWWTEGIGWTAPDSGDEVYRLYNANAADHHYTLNASERDSLVKAGWKYEGVGWYSDTNQGEAVYRAYNPNAISGSHNYTVSLAEQNNLINAGWHNENIGWYGLKVDNSEPSSYQYKDGKQLAAKVVIKTVEDNNTNINSYLNYVWEFSFDQNIPLEIWYTGVYLPQNVTVVSASPLAGGTFVYHNNGDGTVTVYPVPTHFQDLDWDDPVKGKQMANEIINKAYVTDIRGVSDNLANRVAALMD</sequence>
<protein>
    <recommendedName>
        <fullName evidence="2">DUF5648 domain-containing protein</fullName>
    </recommendedName>
</protein>
<feature type="chain" id="PRO_5046390201" description="DUF5648 domain-containing protein" evidence="1">
    <location>
        <begin position="28"/>
        <end position="303"/>
    </location>
</feature>
<evidence type="ECO:0000313" key="3">
    <source>
        <dbReference type="EMBL" id="MBV7390536.1"/>
    </source>
</evidence>
<dbReference type="Proteomes" id="UP000774130">
    <property type="component" value="Unassembled WGS sequence"/>
</dbReference>
<dbReference type="InterPro" id="IPR043708">
    <property type="entry name" value="DUF5648"/>
</dbReference>
<keyword evidence="4" id="KW-1185">Reference proteome</keyword>